<dbReference type="Proteomes" id="UP000186817">
    <property type="component" value="Unassembled WGS sequence"/>
</dbReference>
<dbReference type="OrthoDB" id="249099at2759"/>
<evidence type="ECO:0000313" key="1">
    <source>
        <dbReference type="EMBL" id="OLP83213.1"/>
    </source>
</evidence>
<dbReference type="AlphaFoldDB" id="A0A1Q9CJW0"/>
<sequence>MEFDSFTICPKDRCKSFASFVISVDLHGAYTERALGEASLVRPSAVGACAALADFSTALPPETGIQKAERAWAISSAASLFAWRGLRCRKDRLPRASTIQIEPATDADVRPAAEVAVRSLRWTKGWLDQPKFKDEDYALLAGREVQAYRKLYLTATPYPSTLLVARLRQHLGGSLPWAGQRLRRRRPTRGLTSEDQAALLPKWWVASAAK</sequence>
<name>A0A1Q9CJW0_SYMMI</name>
<accession>A0A1Q9CJW0</accession>
<proteinExistence type="predicted"/>
<keyword evidence="2" id="KW-1185">Reference proteome</keyword>
<dbReference type="EMBL" id="LSRX01001132">
    <property type="protein sequence ID" value="OLP83213.1"/>
    <property type="molecule type" value="Genomic_DNA"/>
</dbReference>
<comment type="caution">
    <text evidence="1">The sequence shown here is derived from an EMBL/GenBank/DDBJ whole genome shotgun (WGS) entry which is preliminary data.</text>
</comment>
<organism evidence="1 2">
    <name type="scientific">Symbiodinium microadriaticum</name>
    <name type="common">Dinoflagellate</name>
    <name type="synonym">Zooxanthella microadriatica</name>
    <dbReference type="NCBI Taxonomy" id="2951"/>
    <lineage>
        <taxon>Eukaryota</taxon>
        <taxon>Sar</taxon>
        <taxon>Alveolata</taxon>
        <taxon>Dinophyceae</taxon>
        <taxon>Suessiales</taxon>
        <taxon>Symbiodiniaceae</taxon>
        <taxon>Symbiodinium</taxon>
    </lineage>
</organism>
<protein>
    <submittedName>
        <fullName evidence="1">Uncharacterized protein</fullName>
    </submittedName>
</protein>
<gene>
    <name evidence="1" type="ORF">AK812_SmicGene36059</name>
</gene>
<reference evidence="1 2" key="1">
    <citation type="submission" date="2016-02" db="EMBL/GenBank/DDBJ databases">
        <title>Genome analysis of coral dinoflagellate symbionts highlights evolutionary adaptations to a symbiotic lifestyle.</title>
        <authorList>
            <person name="Aranda M."/>
            <person name="Li Y."/>
            <person name="Liew Y.J."/>
            <person name="Baumgarten S."/>
            <person name="Simakov O."/>
            <person name="Wilson M."/>
            <person name="Piel J."/>
            <person name="Ashoor H."/>
            <person name="Bougouffa S."/>
            <person name="Bajic V.B."/>
            <person name="Ryu T."/>
            <person name="Ravasi T."/>
            <person name="Bayer T."/>
            <person name="Micklem G."/>
            <person name="Kim H."/>
            <person name="Bhak J."/>
            <person name="Lajeunesse T.C."/>
            <person name="Voolstra C.R."/>
        </authorList>
    </citation>
    <scope>NUCLEOTIDE SEQUENCE [LARGE SCALE GENOMIC DNA]</scope>
    <source>
        <strain evidence="1 2">CCMP2467</strain>
    </source>
</reference>
<evidence type="ECO:0000313" key="2">
    <source>
        <dbReference type="Proteomes" id="UP000186817"/>
    </source>
</evidence>